<evidence type="ECO:0000313" key="2">
    <source>
        <dbReference type="Proteomes" id="UP000595566"/>
    </source>
</evidence>
<sequence>MAEIHGPKVVRDGLVLNLDAADINSYPGSGTTWYDISGNSGTGTLINGTSFSSNSIVFDGSNDYVNIPDSTALRLNGNFTISLWHRGITKTNNFPGPLFKGNSVNVGGGYILYYTSVSNGTMAFKRENQQFGLTNAVNTFWSHITFTYNGTNVRGYLNGINTYLSGTVTFTTNTDSTSLQLGRGDQYGNAAIANISMYNRALSAQEIQQNYNATKTRFGL</sequence>
<dbReference type="SUPFAM" id="SSF49899">
    <property type="entry name" value="Concanavalin A-like lectins/glucanases"/>
    <property type="match status" value="1"/>
</dbReference>
<proteinExistence type="predicted"/>
<organism evidence="1 2">
    <name type="scientific">Flavobacterium phage vB_FspM_immuto_2-6A</name>
    <dbReference type="NCBI Taxonomy" id="2801477"/>
    <lineage>
        <taxon>Viruses</taxon>
        <taxon>Duplodnaviria</taxon>
        <taxon>Heunggongvirae</taxon>
        <taxon>Uroviricota</taxon>
        <taxon>Caudoviricetes</taxon>
        <taxon>Immutovirus</taxon>
        <taxon>Immutovirus immuto</taxon>
    </lineage>
</organism>
<dbReference type="Gene3D" id="2.60.120.200">
    <property type="match status" value="1"/>
</dbReference>
<evidence type="ECO:0000313" key="1">
    <source>
        <dbReference type="EMBL" id="QQO91899.1"/>
    </source>
</evidence>
<dbReference type="EMBL" id="MW353175">
    <property type="protein sequence ID" value="QQO91899.1"/>
    <property type="molecule type" value="Genomic_DNA"/>
</dbReference>
<reference evidence="1 2" key="1">
    <citation type="submission" date="2020-12" db="EMBL/GenBank/DDBJ databases">
        <title>Dynamics of Baltic Sea phages driven by environmental changes.</title>
        <authorList>
            <person name="Hoetzinger M."/>
            <person name="Nilsson E."/>
            <person name="Holmfeldt K."/>
        </authorList>
    </citation>
    <scope>NUCLEOTIDE SEQUENCE [LARGE SCALE GENOMIC DNA]</scope>
</reference>
<protein>
    <submittedName>
        <fullName evidence="1">Structural protein</fullName>
    </submittedName>
</protein>
<dbReference type="Pfam" id="PF13385">
    <property type="entry name" value="Laminin_G_3"/>
    <property type="match status" value="1"/>
</dbReference>
<gene>
    <name evidence="1" type="ORF">immuto26A_220</name>
</gene>
<dbReference type="InterPro" id="IPR013320">
    <property type="entry name" value="ConA-like_dom_sf"/>
</dbReference>
<name>A0A7T8ERL4_9CAUD</name>
<dbReference type="Proteomes" id="UP000595566">
    <property type="component" value="Segment"/>
</dbReference>
<accession>A0A7T8ERL4</accession>
<keyword evidence="2" id="KW-1185">Reference proteome</keyword>